<dbReference type="Proteomes" id="UP000054558">
    <property type="component" value="Unassembled WGS sequence"/>
</dbReference>
<evidence type="ECO:0000313" key="3">
    <source>
        <dbReference type="EMBL" id="GAQ81748.1"/>
    </source>
</evidence>
<name>A0A0U9HIZ6_KLENI</name>
<proteinExistence type="predicted"/>
<organism evidence="3 4">
    <name type="scientific">Klebsormidium nitens</name>
    <name type="common">Green alga</name>
    <name type="synonym">Ulothrix nitens</name>
    <dbReference type="NCBI Taxonomy" id="105231"/>
    <lineage>
        <taxon>Eukaryota</taxon>
        <taxon>Viridiplantae</taxon>
        <taxon>Streptophyta</taxon>
        <taxon>Klebsormidiophyceae</taxon>
        <taxon>Klebsormidiales</taxon>
        <taxon>Klebsormidiaceae</taxon>
        <taxon>Klebsormidium</taxon>
    </lineage>
</organism>
<keyword evidence="4" id="KW-1185">Reference proteome</keyword>
<sequence length="1082" mass="114306">MRSLPPRSAPIMAPKNVRTPGYRILLLMLGASLLMCEASATSAPRSDTCQGQADAKCRYNVSPGDVAPLSAELPEQIPYGIPLFPSVVRRKAGEMWNKARLGGEHHGRTYEDAPCNDIGGSLSLHVETTTESLVSKEEQRDLLAGINYRIVYNLTVHFHVLECSTEEGALLELSTDHPTACTVSTEERAFSCMGAPLWHEVRGWTAVYRHHSNGSIGSEAPEFLFEGATPVAAPDEHVEKFFSGIIGQMHFDSGAASKLDTEGELVEESEHPDHIHKVQKARLESEEKAHGSMGFRESRYLEPRTPGRGHVFVPRASIAHTFLHPERGLDFKQIHEIIELPSHAGEGLAAFSRISVKSTLGSAHLYTTEARAHMDSVNSLYPGGNYTAHALGLVAAYEREGRKARFLASDGGNQSAAWSADLYRASWSLSPSSGVAGKIAVTPSIVASMYGGAIDSTGNGNGNGSAAAVYSFTGALKAGLSATLFGTDIDLASVSFDISPSWMNNSNVFNVSYGAALSFWGGGDRVETIQLARKRLKLGSANGGPLNVTCDLKADTQSFEDIVLTKKKEFFKREFQFYAAGIVPVVVGVGIQGELQPVVAFLGCYRDNAPRVLVFAGFQGLLEASGSVGLGVKWIEVVGAQVTVSLLSLGGRGGADWNPLQVVDHASPQPTCIIGRATATGLGVQVSLFAKGVLYKTRKTIWSKKATKLVDTYRKLCGRDVGAGSSPGPAAPTDPQSGSGQPPALPAFAAGARYAMDACPSGFRDCDARPDTGCTDILFDDQNCGECGQQVPRGMMCYKGYMVRVPLDPAVVVAKYGGYSPLEARVLPASGDLRNISQLTIHLLYNPATMATSPAIPPMMFGNKCFINGVDVTPTCSGGTACRNSAGATTLSTVSRNDQRTDYSPPLNYGVPAYMFTFDVSAAGSLPAFSSGGLCIYCDIMDVPSLGWHMPCTGKLEDGSLVPGGCDPAVQEAVPPSGFRASYSLASVFGTNTLSNLGGDTSCIMNQYCECITPGEGANGTQPYSESSGGGIDQSENGSNGDTKLGGGSFTSAASPAARSSFASRCVWAAVLAGVARVLSAQ</sequence>
<evidence type="ECO:0000313" key="4">
    <source>
        <dbReference type="Proteomes" id="UP000054558"/>
    </source>
</evidence>
<feature type="chain" id="PRO_5006864956" evidence="2">
    <location>
        <begin position="41"/>
        <end position="1082"/>
    </location>
</feature>
<evidence type="ECO:0000256" key="1">
    <source>
        <dbReference type="SAM" id="MobiDB-lite"/>
    </source>
</evidence>
<dbReference type="AlphaFoldDB" id="A0A0U9HIZ6"/>
<feature type="region of interest" description="Disordered" evidence="1">
    <location>
        <begin position="723"/>
        <end position="743"/>
    </location>
</feature>
<feature type="region of interest" description="Disordered" evidence="1">
    <location>
        <begin position="1020"/>
        <end position="1047"/>
    </location>
</feature>
<dbReference type="EMBL" id="DF237039">
    <property type="protein sequence ID" value="GAQ81748.1"/>
    <property type="molecule type" value="Genomic_DNA"/>
</dbReference>
<gene>
    <name evidence="3" type="ORF">KFL_000900030</name>
</gene>
<reference evidence="3 4" key="1">
    <citation type="journal article" date="2014" name="Nat. Commun.">
        <title>Klebsormidium flaccidum genome reveals primary factors for plant terrestrial adaptation.</title>
        <authorList>
            <person name="Hori K."/>
            <person name="Maruyama F."/>
            <person name="Fujisawa T."/>
            <person name="Togashi T."/>
            <person name="Yamamoto N."/>
            <person name="Seo M."/>
            <person name="Sato S."/>
            <person name="Yamada T."/>
            <person name="Mori H."/>
            <person name="Tajima N."/>
            <person name="Moriyama T."/>
            <person name="Ikeuchi M."/>
            <person name="Watanabe M."/>
            <person name="Wada H."/>
            <person name="Kobayashi K."/>
            <person name="Saito M."/>
            <person name="Masuda T."/>
            <person name="Sasaki-Sekimoto Y."/>
            <person name="Mashiguchi K."/>
            <person name="Awai K."/>
            <person name="Shimojima M."/>
            <person name="Masuda S."/>
            <person name="Iwai M."/>
            <person name="Nobusawa T."/>
            <person name="Narise T."/>
            <person name="Kondo S."/>
            <person name="Saito H."/>
            <person name="Sato R."/>
            <person name="Murakawa M."/>
            <person name="Ihara Y."/>
            <person name="Oshima-Yamada Y."/>
            <person name="Ohtaka K."/>
            <person name="Satoh M."/>
            <person name="Sonobe K."/>
            <person name="Ishii M."/>
            <person name="Ohtani R."/>
            <person name="Kanamori-Sato M."/>
            <person name="Honoki R."/>
            <person name="Miyazaki D."/>
            <person name="Mochizuki H."/>
            <person name="Umetsu J."/>
            <person name="Higashi K."/>
            <person name="Shibata D."/>
            <person name="Kamiya Y."/>
            <person name="Sato N."/>
            <person name="Nakamura Y."/>
            <person name="Tabata S."/>
            <person name="Ida S."/>
            <person name="Kurokawa K."/>
            <person name="Ohta H."/>
        </authorList>
    </citation>
    <scope>NUCLEOTIDE SEQUENCE [LARGE SCALE GENOMIC DNA]</scope>
    <source>
        <strain evidence="3 4">NIES-2285</strain>
    </source>
</reference>
<feature type="signal peptide" evidence="2">
    <location>
        <begin position="1"/>
        <end position="40"/>
    </location>
</feature>
<evidence type="ECO:0000256" key="2">
    <source>
        <dbReference type="SAM" id="SignalP"/>
    </source>
</evidence>
<protein>
    <submittedName>
        <fullName evidence="3">Uncharacterized protein</fullName>
    </submittedName>
</protein>
<accession>A0A0U9HIZ6</accession>
<keyword evidence="2" id="KW-0732">Signal</keyword>